<dbReference type="STRING" id="1036808.A0A0C3DZ25"/>
<dbReference type="EMBL" id="KN822051">
    <property type="protein sequence ID" value="KIM61469.1"/>
    <property type="molecule type" value="Genomic_DNA"/>
</dbReference>
<protein>
    <submittedName>
        <fullName evidence="2">Uncharacterized protein</fullName>
    </submittedName>
</protein>
<reference evidence="3" key="2">
    <citation type="submission" date="2015-01" db="EMBL/GenBank/DDBJ databases">
        <title>Evolutionary Origins and Diversification of the Mycorrhizal Mutualists.</title>
        <authorList>
            <consortium name="DOE Joint Genome Institute"/>
            <consortium name="Mycorrhizal Genomics Consortium"/>
            <person name="Kohler A."/>
            <person name="Kuo A."/>
            <person name="Nagy L.G."/>
            <person name="Floudas D."/>
            <person name="Copeland A."/>
            <person name="Barry K.W."/>
            <person name="Cichocki N."/>
            <person name="Veneault-Fourrey C."/>
            <person name="LaButti K."/>
            <person name="Lindquist E.A."/>
            <person name="Lipzen A."/>
            <person name="Lundell T."/>
            <person name="Morin E."/>
            <person name="Murat C."/>
            <person name="Riley R."/>
            <person name="Ohm R."/>
            <person name="Sun H."/>
            <person name="Tunlid A."/>
            <person name="Henrissat B."/>
            <person name="Grigoriev I.V."/>
            <person name="Hibbett D.S."/>
            <person name="Martin F."/>
        </authorList>
    </citation>
    <scope>NUCLEOTIDE SEQUENCE [LARGE SCALE GENOMIC DNA]</scope>
    <source>
        <strain evidence="3">Foug A</strain>
    </source>
</reference>
<dbReference type="HOGENOM" id="CLU_046231_1_0_1"/>
<feature type="region of interest" description="Disordered" evidence="1">
    <location>
        <begin position="1"/>
        <end position="26"/>
    </location>
</feature>
<proteinExistence type="predicted"/>
<gene>
    <name evidence="2" type="ORF">SCLCIDRAFT_1215919</name>
</gene>
<accession>A0A0C3DZ25</accession>
<dbReference type="Proteomes" id="UP000053989">
    <property type="component" value="Unassembled WGS sequence"/>
</dbReference>
<sequence length="382" mass="42581">MDGKRKLEDDQNDGHARKRPAIQPNATDCFNADAPEAGLGSFLDLSTLSSPEHISARFESIAHELLCTNILSIVHNSVHTDYEILELEFYLQKAGCHEDPFTHGSREQERSGQWYFHRMPCRADNNSLGLPVTAAGSYRDGTRKGLDLTIGAQLADAQLPRTVTVRGGALLRTLRRLKDRKLISGPSLLVDEVLRASGASSISNLVNDTWNKDIAALTAPTLSRSTYMYLRSRDRSNVPALKTSSTVYRSPRVGLDLSHPETTNSLRHPRVAFVDARYRYFTHPELLTTKGRMQTFCGLYTALRESNGYPHNSIKLKQELCRLMAYKEQNVVKLLADYKVGYESGTLKSFLGSAGKGACQSSSTYLKMMGTLQRVKEQIHQA</sequence>
<organism evidence="2 3">
    <name type="scientific">Scleroderma citrinum Foug A</name>
    <dbReference type="NCBI Taxonomy" id="1036808"/>
    <lineage>
        <taxon>Eukaryota</taxon>
        <taxon>Fungi</taxon>
        <taxon>Dikarya</taxon>
        <taxon>Basidiomycota</taxon>
        <taxon>Agaricomycotina</taxon>
        <taxon>Agaricomycetes</taxon>
        <taxon>Agaricomycetidae</taxon>
        <taxon>Boletales</taxon>
        <taxon>Sclerodermatineae</taxon>
        <taxon>Sclerodermataceae</taxon>
        <taxon>Scleroderma</taxon>
    </lineage>
</organism>
<dbReference type="InParanoid" id="A0A0C3DZ25"/>
<keyword evidence="3" id="KW-1185">Reference proteome</keyword>
<name>A0A0C3DZ25_9AGAM</name>
<dbReference type="OrthoDB" id="16851at2759"/>
<evidence type="ECO:0000313" key="2">
    <source>
        <dbReference type="EMBL" id="KIM61469.1"/>
    </source>
</evidence>
<evidence type="ECO:0000313" key="3">
    <source>
        <dbReference type="Proteomes" id="UP000053989"/>
    </source>
</evidence>
<feature type="compositionally biased region" description="Basic and acidic residues" evidence="1">
    <location>
        <begin position="1"/>
        <end position="15"/>
    </location>
</feature>
<evidence type="ECO:0000256" key="1">
    <source>
        <dbReference type="SAM" id="MobiDB-lite"/>
    </source>
</evidence>
<reference evidence="2 3" key="1">
    <citation type="submission" date="2014-04" db="EMBL/GenBank/DDBJ databases">
        <authorList>
            <consortium name="DOE Joint Genome Institute"/>
            <person name="Kuo A."/>
            <person name="Kohler A."/>
            <person name="Nagy L.G."/>
            <person name="Floudas D."/>
            <person name="Copeland A."/>
            <person name="Barry K.W."/>
            <person name="Cichocki N."/>
            <person name="Veneault-Fourrey C."/>
            <person name="LaButti K."/>
            <person name="Lindquist E.A."/>
            <person name="Lipzen A."/>
            <person name="Lundell T."/>
            <person name="Morin E."/>
            <person name="Murat C."/>
            <person name="Sun H."/>
            <person name="Tunlid A."/>
            <person name="Henrissat B."/>
            <person name="Grigoriev I.V."/>
            <person name="Hibbett D.S."/>
            <person name="Martin F."/>
            <person name="Nordberg H.P."/>
            <person name="Cantor M.N."/>
            <person name="Hua S.X."/>
        </authorList>
    </citation>
    <scope>NUCLEOTIDE SEQUENCE [LARGE SCALE GENOMIC DNA]</scope>
    <source>
        <strain evidence="2 3">Foug A</strain>
    </source>
</reference>
<dbReference type="AlphaFoldDB" id="A0A0C3DZ25"/>